<organism evidence="1 2">
    <name type="scientific">Eruca vesicaria subsp. sativa</name>
    <name type="common">Garden rocket</name>
    <name type="synonym">Eruca sativa</name>
    <dbReference type="NCBI Taxonomy" id="29727"/>
    <lineage>
        <taxon>Eukaryota</taxon>
        <taxon>Viridiplantae</taxon>
        <taxon>Streptophyta</taxon>
        <taxon>Embryophyta</taxon>
        <taxon>Tracheophyta</taxon>
        <taxon>Spermatophyta</taxon>
        <taxon>Magnoliopsida</taxon>
        <taxon>eudicotyledons</taxon>
        <taxon>Gunneridae</taxon>
        <taxon>Pentapetalae</taxon>
        <taxon>rosids</taxon>
        <taxon>malvids</taxon>
        <taxon>Brassicales</taxon>
        <taxon>Brassicaceae</taxon>
        <taxon>Brassiceae</taxon>
        <taxon>Eruca</taxon>
    </lineage>
</organism>
<dbReference type="InterPro" id="IPR055294">
    <property type="entry name" value="FBL60-like"/>
</dbReference>
<reference evidence="1 2" key="1">
    <citation type="submission" date="2022-03" db="EMBL/GenBank/DDBJ databases">
        <authorList>
            <person name="Macdonald S."/>
            <person name="Ahmed S."/>
            <person name="Newling K."/>
        </authorList>
    </citation>
    <scope>NUCLEOTIDE SEQUENCE [LARGE SCALE GENOMIC DNA]</scope>
</reference>
<evidence type="ECO:0000313" key="1">
    <source>
        <dbReference type="EMBL" id="CAH8331762.1"/>
    </source>
</evidence>
<name>A0ABC8JL46_ERUVS</name>
<dbReference type="AlphaFoldDB" id="A0ABC8JL46"/>
<dbReference type="PANTHER" id="PTHR31293:SF16">
    <property type="entry name" value="RNI-LIKE SUPERFAMILY PROTEIN"/>
    <property type="match status" value="1"/>
</dbReference>
<dbReference type="Proteomes" id="UP001642260">
    <property type="component" value="Unassembled WGS sequence"/>
</dbReference>
<proteinExistence type="predicted"/>
<protein>
    <submittedName>
        <fullName evidence="1">Uncharacterized protein</fullName>
    </submittedName>
</protein>
<evidence type="ECO:0000313" key="2">
    <source>
        <dbReference type="Proteomes" id="UP001642260"/>
    </source>
</evidence>
<gene>
    <name evidence="1" type="ORF">ERUC_LOCUS12459</name>
</gene>
<comment type="caution">
    <text evidence="1">The sequence shown here is derived from an EMBL/GenBank/DDBJ whole genome shotgun (WGS) entry which is preliminary data.</text>
</comment>
<sequence length="101" mass="11509">MGKLLEARINLMATDDHLKRLRESNYGLLMADYEVLKFGNVVKLFCAIQNVQKLSLNADTLKVLSLCTESIPMFNNLKFLVVSSEEDRGWQAMPAENLLLY</sequence>
<keyword evidence="2" id="KW-1185">Reference proteome</keyword>
<dbReference type="EMBL" id="CAKOAT010117488">
    <property type="protein sequence ID" value="CAH8331762.1"/>
    <property type="molecule type" value="Genomic_DNA"/>
</dbReference>
<dbReference type="PANTHER" id="PTHR31293">
    <property type="entry name" value="RNI-LIKE SUPERFAMILY PROTEIN"/>
    <property type="match status" value="1"/>
</dbReference>
<accession>A0ABC8JL46</accession>